<gene>
    <name evidence="1" type="ORF">Syn7803US103_134</name>
</gene>
<dbReference type="GeneID" id="24171312"/>
<dbReference type="OrthoDB" id="26184at10239"/>
<dbReference type="Pfam" id="PF11360">
    <property type="entry name" value="DUF3110"/>
    <property type="match status" value="1"/>
</dbReference>
<protein>
    <recommendedName>
        <fullName evidence="3">DUF3110 domain-containing protein</fullName>
    </recommendedName>
</protein>
<proteinExistence type="predicted"/>
<accession>A0A0E3FCU6</accession>
<dbReference type="Proteomes" id="UP000033008">
    <property type="component" value="Segment"/>
</dbReference>
<dbReference type="KEGG" id="vg:24171312"/>
<evidence type="ECO:0008006" key="3">
    <source>
        <dbReference type="Google" id="ProtNLM"/>
    </source>
</evidence>
<reference evidence="1 2" key="1">
    <citation type="submission" date="2013-12" db="EMBL/GenBank/DDBJ databases">
        <title>Ecological redundancy of diverse viral populations within a natural community.</title>
        <authorList>
            <person name="Gregory A.C."/>
            <person name="LaButti K."/>
            <person name="Copeland A."/>
            <person name="Woyke T."/>
            <person name="Sullivan M.B."/>
        </authorList>
    </citation>
    <scope>NUCLEOTIDE SEQUENCE [LARGE SCALE GENOMIC DNA]</scope>
    <source>
        <strain evidence="1">Syn7803US103</strain>
    </source>
</reference>
<name>A0A0E3FCU6_9CAUD</name>
<organism evidence="1 2">
    <name type="scientific">Synechococcus phage ACG-2014j</name>
    <dbReference type="NCBI Taxonomy" id="1493514"/>
    <lineage>
        <taxon>Viruses</taxon>
        <taxon>Duplodnaviria</taxon>
        <taxon>Heunggongvirae</taxon>
        <taxon>Uroviricota</taxon>
        <taxon>Caudoviricetes</taxon>
        <taxon>Pantevenvirales</taxon>
        <taxon>Kyanoviridae</taxon>
        <taxon>Potamoivirus</taxon>
        <taxon>Potamoivirus tusconj</taxon>
    </lineage>
</organism>
<dbReference type="InterPro" id="IPR021503">
    <property type="entry name" value="DUF3110"/>
</dbReference>
<evidence type="ECO:0000313" key="1">
    <source>
        <dbReference type="EMBL" id="AIX24029.1"/>
    </source>
</evidence>
<evidence type="ECO:0000313" key="2">
    <source>
        <dbReference type="Proteomes" id="UP000033008"/>
    </source>
</evidence>
<dbReference type="RefSeq" id="YP_009134116.1">
    <property type="nucleotide sequence ID" value="NC_026926.1"/>
</dbReference>
<sequence length="88" mass="10254">MFIVTLEDQPDGVYSIFDDDEDRVIPIFQEEEDADRYLMMLQIDEDYPPMQILEIDDHAIISACQERGHKFSVITADDFLIPPDDSEE</sequence>
<dbReference type="EMBL" id="KJ019069">
    <property type="protein sequence ID" value="AIX24029.1"/>
    <property type="molecule type" value="Genomic_DNA"/>
</dbReference>